<sequence>MADAFRSDKQGEPESNLANVIKSKSLQNILQVKHGLVGS</sequence>
<dbReference type="EMBL" id="AWUE01014015">
    <property type="protein sequence ID" value="OMP05391.1"/>
    <property type="molecule type" value="Genomic_DNA"/>
</dbReference>
<keyword evidence="2" id="KW-1185">Reference proteome</keyword>
<organism evidence="1 2">
    <name type="scientific">Corchorus olitorius</name>
    <dbReference type="NCBI Taxonomy" id="93759"/>
    <lineage>
        <taxon>Eukaryota</taxon>
        <taxon>Viridiplantae</taxon>
        <taxon>Streptophyta</taxon>
        <taxon>Embryophyta</taxon>
        <taxon>Tracheophyta</taxon>
        <taxon>Spermatophyta</taxon>
        <taxon>Magnoliopsida</taxon>
        <taxon>eudicotyledons</taxon>
        <taxon>Gunneridae</taxon>
        <taxon>Pentapetalae</taxon>
        <taxon>rosids</taxon>
        <taxon>malvids</taxon>
        <taxon>Malvales</taxon>
        <taxon>Malvaceae</taxon>
        <taxon>Grewioideae</taxon>
        <taxon>Apeibeae</taxon>
        <taxon>Corchorus</taxon>
    </lineage>
</organism>
<gene>
    <name evidence="1" type="ORF">COLO4_08886</name>
</gene>
<protein>
    <submittedName>
        <fullName evidence="1">Uncharacterized protein</fullName>
    </submittedName>
</protein>
<evidence type="ECO:0000313" key="1">
    <source>
        <dbReference type="EMBL" id="OMP05391.1"/>
    </source>
</evidence>
<evidence type="ECO:0000313" key="2">
    <source>
        <dbReference type="Proteomes" id="UP000187203"/>
    </source>
</evidence>
<accession>A0A1R3KE68</accession>
<name>A0A1R3KE68_9ROSI</name>
<dbReference type="Proteomes" id="UP000187203">
    <property type="component" value="Unassembled WGS sequence"/>
</dbReference>
<comment type="caution">
    <text evidence="1">The sequence shown here is derived from an EMBL/GenBank/DDBJ whole genome shotgun (WGS) entry which is preliminary data.</text>
</comment>
<proteinExistence type="predicted"/>
<reference evidence="2" key="1">
    <citation type="submission" date="2013-09" db="EMBL/GenBank/DDBJ databases">
        <title>Corchorus olitorius genome sequencing.</title>
        <authorList>
            <person name="Alam M."/>
            <person name="Haque M.S."/>
            <person name="Islam M.S."/>
            <person name="Emdad E.M."/>
            <person name="Islam M.M."/>
            <person name="Ahmed B."/>
            <person name="Halim A."/>
            <person name="Hossen Q.M.M."/>
            <person name="Hossain M.Z."/>
            <person name="Ahmed R."/>
            <person name="Khan M.M."/>
            <person name="Islam R."/>
            <person name="Rashid M.M."/>
            <person name="Khan S.A."/>
            <person name="Rahman M.S."/>
            <person name="Alam M."/>
            <person name="Yahiya A.S."/>
            <person name="Khan M.S."/>
            <person name="Azam M.S."/>
            <person name="Haque T."/>
            <person name="Lashkar M.Z.H."/>
            <person name="Akhand A.I."/>
            <person name="Morshed G."/>
            <person name="Roy S."/>
            <person name="Uddin K.S."/>
            <person name="Rabeya T."/>
            <person name="Hossain A.S."/>
            <person name="Chowdhury A."/>
            <person name="Snigdha A.R."/>
            <person name="Mortoza M.S."/>
            <person name="Matin S.A."/>
            <person name="Hoque S.M.E."/>
            <person name="Islam M.K."/>
            <person name="Roy D.K."/>
            <person name="Haider R."/>
            <person name="Moosa M.M."/>
            <person name="Elias S.M."/>
            <person name="Hasan A.M."/>
            <person name="Jahan S."/>
            <person name="Shafiuddin M."/>
            <person name="Mahmood N."/>
            <person name="Shommy N.S."/>
        </authorList>
    </citation>
    <scope>NUCLEOTIDE SEQUENCE [LARGE SCALE GENOMIC DNA]</scope>
    <source>
        <strain evidence="2">cv. O-4</strain>
    </source>
</reference>
<dbReference type="AlphaFoldDB" id="A0A1R3KE68"/>